<evidence type="ECO:0000313" key="4">
    <source>
        <dbReference type="Proteomes" id="UP000013893"/>
    </source>
</evidence>
<dbReference type="GO" id="GO:0005524">
    <property type="term" value="F:ATP binding"/>
    <property type="evidence" value="ECO:0007669"/>
    <property type="project" value="InterPro"/>
</dbReference>
<evidence type="ECO:0000259" key="2">
    <source>
        <dbReference type="Pfam" id="PF08245"/>
    </source>
</evidence>
<dbReference type="Pfam" id="PF01225">
    <property type="entry name" value="Mur_ligase"/>
    <property type="match status" value="1"/>
</dbReference>
<dbReference type="HOGENOM" id="CLU_028104_2_0_0"/>
<evidence type="ECO:0000313" key="3">
    <source>
        <dbReference type="EMBL" id="AGL62092.1"/>
    </source>
</evidence>
<accession>R4PWG2</accession>
<dbReference type="KEGG" id="saal:L336_0384"/>
<dbReference type="GO" id="GO:0008763">
    <property type="term" value="F:UDP-N-acetylmuramate-L-alanine ligase activity"/>
    <property type="evidence" value="ECO:0007669"/>
    <property type="project" value="UniProtKB-EC"/>
</dbReference>
<dbReference type="SUPFAM" id="SSF53623">
    <property type="entry name" value="MurD-like peptide ligases, catalytic domain"/>
    <property type="match status" value="1"/>
</dbReference>
<protein>
    <submittedName>
        <fullName evidence="3">UDP-N-acetylmuramate--L-alanine ligase</fullName>
        <ecNumber evidence="3">6.3.2.8</ecNumber>
    </submittedName>
</protein>
<organism evidence="3 4">
    <name type="scientific">Candidatus Saccharimonas aalborgensis</name>
    <dbReference type="NCBI Taxonomy" id="1332188"/>
    <lineage>
        <taxon>Bacteria</taxon>
        <taxon>Candidatus Saccharimonadota</taxon>
        <taxon>Candidatus Saccharimonadia</taxon>
        <taxon>Candidatus Saccharimonadales</taxon>
        <taxon>Candidatus Saccharimonadaceae</taxon>
        <taxon>Candidatus Saccharimonas</taxon>
    </lineage>
</organism>
<proteinExistence type="predicted"/>
<feature type="domain" description="Mur ligase central" evidence="2">
    <location>
        <begin position="113"/>
        <end position="223"/>
    </location>
</feature>
<dbReference type="SUPFAM" id="SSF51984">
    <property type="entry name" value="MurCD N-terminal domain"/>
    <property type="match status" value="1"/>
</dbReference>
<dbReference type="STRING" id="1332188.L336_0384"/>
<dbReference type="Gene3D" id="3.40.50.720">
    <property type="entry name" value="NAD(P)-binding Rossmann-like Domain"/>
    <property type="match status" value="1"/>
</dbReference>
<dbReference type="Gene3D" id="3.90.190.20">
    <property type="entry name" value="Mur ligase, C-terminal domain"/>
    <property type="match status" value="1"/>
</dbReference>
<dbReference type="InterPro" id="IPR036565">
    <property type="entry name" value="Mur-like_cat_sf"/>
</dbReference>
<name>R4PWG2_9BACT</name>
<dbReference type="Proteomes" id="UP000013893">
    <property type="component" value="Chromosome"/>
</dbReference>
<keyword evidence="3" id="KW-0436">Ligase</keyword>
<dbReference type="EMBL" id="CP005957">
    <property type="protein sequence ID" value="AGL62092.1"/>
    <property type="molecule type" value="Genomic_DNA"/>
</dbReference>
<dbReference type="EC" id="6.3.2.8" evidence="3"/>
<dbReference type="SUPFAM" id="SSF53244">
    <property type="entry name" value="MurD-like peptide ligases, peptide-binding domain"/>
    <property type="match status" value="1"/>
</dbReference>
<dbReference type="PANTHER" id="PTHR43445:SF3">
    <property type="entry name" value="UDP-N-ACETYLMURAMATE--L-ALANINE LIGASE"/>
    <property type="match status" value="1"/>
</dbReference>
<sequence length="419" mass="47089">MNIYFSGIGGVGLGPLAEIARDAGHGVFGSDTTESLTTDELLRQNIPFSTDQSGDFLTRCHEQKKIDWFVYTAALADDHPELIMARKLGIPMSKRDELLTQIIKEKNLKLIAVAGTHGKTSTTALMVWVLNQLGVPISYSAGSTISFGPSGFFDPASSYFVYECDEYDRNFLHFRPFLTLLTSVDFDHPDTYPTQRDYVDAFSTFLAQSNQAIMWRRDTVINIVPTKRSWILDDREIIPFQVAGEHNRANSTLVAKACEFLGLGDAEQVKSAIESFPGASRRFEKLADNLYSDYGHHPVEVAATLQLARELNDHVVLVYQPHQNTRQHQVRSGYTTCMQLAETIFWLPTYQSRENMLLPILTPEQLTGRLVNRGAVHYASLDETLWGHIQQARQLNKLVLCMGAGTIDHWVREMLASSP</sequence>
<keyword evidence="4" id="KW-1185">Reference proteome</keyword>
<dbReference type="InterPro" id="IPR000713">
    <property type="entry name" value="Mur_ligase_N"/>
</dbReference>
<dbReference type="InterPro" id="IPR036615">
    <property type="entry name" value="Mur_ligase_C_dom_sf"/>
</dbReference>
<gene>
    <name evidence="3" type="primary">murC</name>
    <name evidence="3" type="ORF">L336_0384</name>
</gene>
<evidence type="ECO:0000259" key="1">
    <source>
        <dbReference type="Pfam" id="PF01225"/>
    </source>
</evidence>
<dbReference type="RefSeq" id="WP_015641542.1">
    <property type="nucleotide sequence ID" value="NC_021219.1"/>
</dbReference>
<dbReference type="AlphaFoldDB" id="R4PWG2"/>
<dbReference type="PANTHER" id="PTHR43445">
    <property type="entry name" value="UDP-N-ACETYLMURAMATE--L-ALANINE LIGASE-RELATED"/>
    <property type="match status" value="1"/>
</dbReference>
<dbReference type="InterPro" id="IPR050061">
    <property type="entry name" value="MurCDEF_pg_biosynth"/>
</dbReference>
<dbReference type="Pfam" id="PF08245">
    <property type="entry name" value="Mur_ligase_M"/>
    <property type="match status" value="1"/>
</dbReference>
<feature type="domain" description="Mur ligase N-terminal catalytic" evidence="1">
    <location>
        <begin position="3"/>
        <end position="106"/>
    </location>
</feature>
<reference evidence="3 4" key="1">
    <citation type="journal article" date="2013" name="Nat. Biotechnol.">
        <title>Genome sequences of rare, uncultured bacteria obtained by differential coverage binning of multiple metagenomes.</title>
        <authorList>
            <person name="Albertsen M."/>
            <person name="Hugenholtz P."/>
            <person name="Skarshewski A."/>
            <person name="Nielsen K.L."/>
            <person name="Tyson G.W."/>
            <person name="Nielsen P.H."/>
        </authorList>
    </citation>
    <scope>NUCLEOTIDE SEQUENCE [LARGE SCALE GENOMIC DNA]</scope>
    <source>
        <strain evidence="3">TM71</strain>
    </source>
</reference>
<dbReference type="PATRIC" id="fig|1332188.3.peg.378"/>
<dbReference type="OrthoDB" id="9804126at2"/>
<dbReference type="InterPro" id="IPR013221">
    <property type="entry name" value="Mur_ligase_cen"/>
</dbReference>
<dbReference type="Gene3D" id="3.40.1190.10">
    <property type="entry name" value="Mur-like, catalytic domain"/>
    <property type="match status" value="1"/>
</dbReference>